<dbReference type="Proteomes" id="UP000236248">
    <property type="component" value="Chromosome NCAV"/>
</dbReference>
<feature type="region of interest" description="Disordered" evidence="1">
    <location>
        <begin position="147"/>
        <end position="175"/>
    </location>
</feature>
<reference evidence="3" key="1">
    <citation type="submission" date="2018-01" db="EMBL/GenBank/DDBJ databases">
        <authorList>
            <person name="Kerou L M."/>
        </authorList>
    </citation>
    <scope>NUCLEOTIDE SEQUENCE [LARGE SCALE GENOMIC DNA]</scope>
    <source>
        <strain evidence="3">SCU2</strain>
    </source>
</reference>
<evidence type="ECO:0000313" key="3">
    <source>
        <dbReference type="Proteomes" id="UP000236248"/>
    </source>
</evidence>
<dbReference type="EMBL" id="LT981265">
    <property type="protein sequence ID" value="SPC33531.1"/>
    <property type="molecule type" value="Genomic_DNA"/>
</dbReference>
<dbReference type="GeneID" id="41594435"/>
<proteinExistence type="predicted"/>
<name>A0A2K5APF5_9ARCH</name>
<evidence type="ECO:0000256" key="1">
    <source>
        <dbReference type="SAM" id="MobiDB-lite"/>
    </source>
</evidence>
<organism evidence="2 3">
    <name type="scientific">Candidatus Nitrosocaldus cavascurensis</name>
    <dbReference type="NCBI Taxonomy" id="2058097"/>
    <lineage>
        <taxon>Archaea</taxon>
        <taxon>Nitrososphaerota</taxon>
        <taxon>Nitrososphaeria</taxon>
        <taxon>Candidatus Nitrosocaldales</taxon>
        <taxon>Candidatus Nitrosocaldaceae</taxon>
        <taxon>Candidatus Nitrosocaldus</taxon>
    </lineage>
</organism>
<feature type="compositionally biased region" description="Low complexity" evidence="1">
    <location>
        <begin position="153"/>
        <end position="175"/>
    </location>
</feature>
<keyword evidence="3" id="KW-1185">Reference proteome</keyword>
<dbReference type="RefSeq" id="WP_103287623.1">
    <property type="nucleotide sequence ID" value="NZ_LT981265.1"/>
</dbReference>
<dbReference type="AlphaFoldDB" id="A0A2K5APF5"/>
<gene>
    <name evidence="2" type="ORF">NCAV_0337</name>
</gene>
<dbReference type="KEGG" id="ncv:NCAV_0337"/>
<accession>A0A2K5APF5</accession>
<evidence type="ECO:0000313" key="2">
    <source>
        <dbReference type="EMBL" id="SPC33531.1"/>
    </source>
</evidence>
<sequence length="220" mass="25851">MVVYECNEQQFIENIVRLLNTLNDNRLIVNRRIMLCDDHRYGPSILPEQEFVKYSSIMERKGVRRTVYAKIPFIDEFHNRFYDAEEALHSSSSLSTPRLSIPYYRVEYSFSIWNNSYIYTFDVLFEPEVVIEKRRIPTNRIRARARARTRIEPSLSSSSPSPYSSNSSNSSSSNSNSMLIHVLRFNQPDEKMLNINIPRQVIVMDVKRMIRTLGVDNEKI</sequence>
<protein>
    <submittedName>
        <fullName evidence="2">Uncharacterized protein</fullName>
    </submittedName>
</protein>